<dbReference type="InterPro" id="IPR006119">
    <property type="entry name" value="Resolv_N"/>
</dbReference>
<dbReference type="PANTHER" id="PTHR30461">
    <property type="entry name" value="DNA-INVERTASE FROM LAMBDOID PROPHAGE"/>
    <property type="match status" value="1"/>
</dbReference>
<evidence type="ECO:0000259" key="4">
    <source>
        <dbReference type="PROSITE" id="PS51737"/>
    </source>
</evidence>
<evidence type="ECO:0000256" key="2">
    <source>
        <dbReference type="ARBA" id="ARBA00023172"/>
    </source>
</evidence>
<reference evidence="5" key="1">
    <citation type="submission" date="2019-08" db="EMBL/GenBank/DDBJ databases">
        <authorList>
            <person name="Kucharzyk K."/>
            <person name="Murdoch R.W."/>
            <person name="Higgins S."/>
            <person name="Loffler F."/>
        </authorList>
    </citation>
    <scope>NUCLEOTIDE SEQUENCE</scope>
</reference>
<dbReference type="PROSITE" id="PS51736">
    <property type="entry name" value="RECOMBINASES_3"/>
    <property type="match status" value="1"/>
</dbReference>
<dbReference type="PROSITE" id="PS51737">
    <property type="entry name" value="RECOMBINASE_DNA_BIND"/>
    <property type="match status" value="1"/>
</dbReference>
<protein>
    <recommendedName>
        <fullName evidence="6">Recombinase domain-containing protein</fullName>
    </recommendedName>
</protein>
<dbReference type="InterPro" id="IPR025827">
    <property type="entry name" value="Zn_ribbon_recom_dom"/>
</dbReference>
<dbReference type="GO" id="GO:0000150">
    <property type="term" value="F:DNA strand exchange activity"/>
    <property type="evidence" value="ECO:0007669"/>
    <property type="project" value="InterPro"/>
</dbReference>
<keyword evidence="1" id="KW-0238">DNA-binding</keyword>
<dbReference type="AlphaFoldDB" id="A0A645ELL9"/>
<organism evidence="5">
    <name type="scientific">bioreactor metagenome</name>
    <dbReference type="NCBI Taxonomy" id="1076179"/>
    <lineage>
        <taxon>unclassified sequences</taxon>
        <taxon>metagenomes</taxon>
        <taxon>ecological metagenomes</taxon>
    </lineage>
</organism>
<accession>A0A645ELL9</accession>
<dbReference type="EMBL" id="VSSQ01048137">
    <property type="protein sequence ID" value="MPN02182.1"/>
    <property type="molecule type" value="Genomic_DNA"/>
</dbReference>
<dbReference type="PANTHER" id="PTHR30461:SF2">
    <property type="entry name" value="SERINE RECOMBINASE PINE-RELATED"/>
    <property type="match status" value="1"/>
</dbReference>
<dbReference type="InterPro" id="IPR011109">
    <property type="entry name" value="DNA_bind_recombinase_dom"/>
</dbReference>
<keyword evidence="2" id="KW-0233">DNA recombination</keyword>
<dbReference type="InterPro" id="IPR050639">
    <property type="entry name" value="SSR_resolvase"/>
</dbReference>
<feature type="domain" description="Recombinase" evidence="4">
    <location>
        <begin position="34"/>
        <end position="150"/>
    </location>
</feature>
<evidence type="ECO:0000313" key="5">
    <source>
        <dbReference type="EMBL" id="MPN02182.1"/>
    </source>
</evidence>
<dbReference type="Gene3D" id="3.90.1750.20">
    <property type="entry name" value="Putative Large Serine Recombinase, Chain B, Domain 2"/>
    <property type="match status" value="1"/>
</dbReference>
<evidence type="ECO:0000259" key="3">
    <source>
        <dbReference type="PROSITE" id="PS51736"/>
    </source>
</evidence>
<evidence type="ECO:0008006" key="6">
    <source>
        <dbReference type="Google" id="ProtNLM"/>
    </source>
</evidence>
<dbReference type="Pfam" id="PF07508">
    <property type="entry name" value="Recombinase"/>
    <property type="match status" value="1"/>
</dbReference>
<proteinExistence type="predicted"/>
<name>A0A645ELL9_9ZZZZ</name>
<dbReference type="InterPro" id="IPR038109">
    <property type="entry name" value="DNA_bind_recomb_sf"/>
</dbReference>
<dbReference type="GO" id="GO:0003677">
    <property type="term" value="F:DNA binding"/>
    <property type="evidence" value="ECO:0007669"/>
    <property type="project" value="UniProtKB-KW"/>
</dbReference>
<feature type="domain" description="Resolvase/invertase-type recombinase catalytic" evidence="3">
    <location>
        <begin position="1"/>
        <end position="26"/>
    </location>
</feature>
<comment type="caution">
    <text evidence="5">The sequence shown here is derived from an EMBL/GenBank/DDBJ whole genome shotgun (WGS) entry which is preliminary data.</text>
</comment>
<sequence length="309" mass="34651">MTFAQFEREVITERIKDKVASAKKKGMRCGGPPPMGYGSNPVSKKLEIIPEEAAIIKRIFESYLRLGSARDVAAELDADGLKIRTMVSRKGRTHGGTPFTGAYIYQTLSNPTYVGLVKHYDKTYPGEHEAIIDRKTWDAAQKLLKDNLVHDGRRVKRLTPLRGLVKCGCCDGPMVENFTKKSPTKSYRYFICDHDAKRLHSTCPLKRVPAAELESLLLSEIGTILAKPEILAGILHSASELDENGKRLKLKQVQTAFADLVKVWNVMFPVEQYKFIRTIIKGVTVWPNKVTIEYNTQGLESVIAETEAK</sequence>
<evidence type="ECO:0000256" key="1">
    <source>
        <dbReference type="ARBA" id="ARBA00023125"/>
    </source>
</evidence>
<dbReference type="Pfam" id="PF13408">
    <property type="entry name" value="Zn_ribbon_recom"/>
    <property type="match status" value="1"/>
</dbReference>
<gene>
    <name evidence="5" type="ORF">SDC9_149396</name>
</gene>